<comment type="function">
    <text evidence="9">Catalyzes the transfer of an acyl chain from an acyl-[acyl-carrier-protein] (ACP) to a Kdo(2)-lipid IV(A) to form a Kdo(2)-(acyl)-lipid IV(A).</text>
</comment>
<name>I3CGA5_9GAMM</name>
<dbReference type="EMBL" id="JH600070">
    <property type="protein sequence ID" value="EIJ42648.1"/>
    <property type="molecule type" value="Genomic_DNA"/>
</dbReference>
<evidence type="ECO:0000256" key="1">
    <source>
        <dbReference type="ARBA" id="ARBA00022475"/>
    </source>
</evidence>
<dbReference type="RefSeq" id="WP_002685763.1">
    <property type="nucleotide sequence ID" value="NZ_JH600070.1"/>
</dbReference>
<evidence type="ECO:0000256" key="6">
    <source>
        <dbReference type="ARBA" id="ARBA00022989"/>
    </source>
</evidence>
<dbReference type="InterPro" id="IPR011920">
    <property type="entry name" value="Lipid_A_LpxL_LpxP"/>
</dbReference>
<evidence type="ECO:0000256" key="7">
    <source>
        <dbReference type="ARBA" id="ARBA00023136"/>
    </source>
</evidence>
<evidence type="ECO:0000256" key="5">
    <source>
        <dbReference type="ARBA" id="ARBA00022985"/>
    </source>
</evidence>
<dbReference type="GO" id="GO:0009103">
    <property type="term" value="P:lipopolysaccharide biosynthetic process"/>
    <property type="evidence" value="ECO:0007669"/>
    <property type="project" value="UniProtKB-UniRule"/>
</dbReference>
<dbReference type="EC" id="2.3.1.241" evidence="9"/>
<keyword evidence="4 9" id="KW-0812">Transmembrane</keyword>
<dbReference type="GO" id="GO:0009245">
    <property type="term" value="P:lipid A biosynthetic process"/>
    <property type="evidence" value="ECO:0007669"/>
    <property type="project" value="InterPro"/>
</dbReference>
<organism evidence="10 11">
    <name type="scientific">Beggiatoa alba B18LD</name>
    <dbReference type="NCBI Taxonomy" id="395493"/>
    <lineage>
        <taxon>Bacteria</taxon>
        <taxon>Pseudomonadati</taxon>
        <taxon>Pseudomonadota</taxon>
        <taxon>Gammaproteobacteria</taxon>
        <taxon>Thiotrichales</taxon>
        <taxon>Thiotrichaceae</taxon>
        <taxon>Beggiatoa</taxon>
    </lineage>
</organism>
<comment type="similarity">
    <text evidence="9">Belongs to the LpxL/LpxM/LpxP family.</text>
</comment>
<proteinExistence type="inferred from homology"/>
<comment type="catalytic activity">
    <reaction evidence="9">
        <text>an alpha-Kdo-(2-&gt;4)-alpha-Kdo-(2-&gt;6)-lipid IVA + a fatty acyl-[ACP] = an alpha-Kdo-(2-&gt;4)-alpha-Kdo-(2-&gt;6)-(acyl)-lipid IVA + holo-[ACP]</text>
        <dbReference type="Rhea" id="RHEA:69396"/>
        <dbReference type="Rhea" id="RHEA-COMP:9685"/>
        <dbReference type="Rhea" id="RHEA-COMP:14125"/>
        <dbReference type="ChEBI" id="CHEBI:64479"/>
        <dbReference type="ChEBI" id="CHEBI:138651"/>
        <dbReference type="ChEBI" id="CHEBI:176429"/>
        <dbReference type="ChEBI" id="CHEBI:176430"/>
        <dbReference type="EC" id="2.3.1.241"/>
    </reaction>
</comment>
<protein>
    <recommendedName>
        <fullName evidence="9">Lipid A biosynthesis acyltransferase</fullName>
        <ecNumber evidence="9">2.3.1.241</ecNumber>
    </recommendedName>
    <alternativeName>
        <fullName evidence="9">Kdo(2)-lipid IV(A) acyltransferase</fullName>
    </alternativeName>
</protein>
<evidence type="ECO:0000313" key="10">
    <source>
        <dbReference type="EMBL" id="EIJ42648.1"/>
    </source>
</evidence>
<evidence type="ECO:0000256" key="4">
    <source>
        <dbReference type="ARBA" id="ARBA00022692"/>
    </source>
</evidence>
<evidence type="ECO:0000313" key="11">
    <source>
        <dbReference type="Proteomes" id="UP000005744"/>
    </source>
</evidence>
<dbReference type="HAMAP" id="MF_01942">
    <property type="entry name" value="Lipid_A_LpxL_LpxP"/>
    <property type="match status" value="1"/>
</dbReference>
<evidence type="ECO:0000256" key="9">
    <source>
        <dbReference type="HAMAP-Rule" id="MF_01942"/>
    </source>
</evidence>
<keyword evidence="2 9" id="KW-0997">Cell inner membrane</keyword>
<reference evidence="10 11" key="1">
    <citation type="submission" date="2011-11" db="EMBL/GenBank/DDBJ databases">
        <title>Improved High-Quality Draft sequence of Beggiatoa alba B18lD.</title>
        <authorList>
            <consortium name="US DOE Joint Genome Institute"/>
            <person name="Lucas S."/>
            <person name="Han J."/>
            <person name="Lapidus A."/>
            <person name="Cheng J.-F."/>
            <person name="Goodwin L."/>
            <person name="Pitluck S."/>
            <person name="Peters L."/>
            <person name="Mikhailova N."/>
            <person name="Held B."/>
            <person name="Detter J.C."/>
            <person name="Han C."/>
            <person name="Tapia R."/>
            <person name="Land M."/>
            <person name="Hauser L."/>
            <person name="Kyrpides N."/>
            <person name="Ivanova N."/>
            <person name="Pagani I."/>
            <person name="Samuel K."/>
            <person name="Teske A."/>
            <person name="Mueller J."/>
            <person name="Woyke T."/>
        </authorList>
    </citation>
    <scope>NUCLEOTIDE SEQUENCE [LARGE SCALE GENOMIC DNA]</scope>
    <source>
        <strain evidence="10 11">B18LD</strain>
    </source>
</reference>
<dbReference type="NCBIfam" id="TIGR02207">
    <property type="entry name" value="lipid_A_htrB"/>
    <property type="match status" value="1"/>
</dbReference>
<feature type="short sequence motif" description="HXXXXD motif" evidence="9">
    <location>
        <begin position="149"/>
        <end position="154"/>
    </location>
</feature>
<dbReference type="GO" id="GO:0036104">
    <property type="term" value="P:Kdo2-lipid A biosynthetic process"/>
    <property type="evidence" value="ECO:0007669"/>
    <property type="project" value="UniProtKB-UniRule"/>
</dbReference>
<dbReference type="eggNOG" id="COG1560">
    <property type="taxonomic scope" value="Bacteria"/>
</dbReference>
<keyword evidence="11" id="KW-1185">Reference proteome</keyword>
<dbReference type="CDD" id="cd07984">
    <property type="entry name" value="LPLAT_LABLAT-like"/>
    <property type="match status" value="1"/>
</dbReference>
<dbReference type="GO" id="GO:0005886">
    <property type="term" value="C:plasma membrane"/>
    <property type="evidence" value="ECO:0007669"/>
    <property type="project" value="UniProtKB-SubCell"/>
</dbReference>
<keyword evidence="5 9" id="KW-0448">Lipopolysaccharide biosynthesis</keyword>
<dbReference type="InterPro" id="IPR004960">
    <property type="entry name" value="LipA_acyltrans"/>
</dbReference>
<dbReference type="PIRSF" id="PIRSF026649">
    <property type="entry name" value="MsbB"/>
    <property type="match status" value="1"/>
</dbReference>
<evidence type="ECO:0000256" key="8">
    <source>
        <dbReference type="ARBA" id="ARBA00023315"/>
    </source>
</evidence>
<dbReference type="Proteomes" id="UP000005744">
    <property type="component" value="Unassembled WGS sequence"/>
</dbReference>
<dbReference type="STRING" id="395493.BegalDRAFT_1772"/>
<accession>I3CGA5</accession>
<evidence type="ECO:0000256" key="2">
    <source>
        <dbReference type="ARBA" id="ARBA00022519"/>
    </source>
</evidence>
<comment type="pathway">
    <text evidence="9">Glycolipid biosynthesis; KDO(2)-lipid A biosynthesis; KDO(2)-lipid A from CMP-3-deoxy-D-manno-octulosonate and lipid IV(A): step 3/4.</text>
</comment>
<keyword evidence="3 9" id="KW-0808">Transferase</keyword>
<keyword evidence="6 9" id="KW-1133">Transmembrane helix</keyword>
<dbReference type="GO" id="GO:0008913">
    <property type="term" value="F:Kdo2-lipid IVA acyltransferase activity"/>
    <property type="evidence" value="ECO:0007669"/>
    <property type="project" value="UniProtKB-EC"/>
</dbReference>
<dbReference type="PANTHER" id="PTHR30606">
    <property type="entry name" value="LIPID A BIOSYNTHESIS LAUROYL ACYLTRANSFERASE"/>
    <property type="match status" value="1"/>
</dbReference>
<comment type="pathway">
    <text evidence="9">Bacterial outer membrane biogenesis; lipopolysaccharide biosynthesis.</text>
</comment>
<dbReference type="PANTHER" id="PTHR30606:SF9">
    <property type="entry name" value="LIPID A BIOSYNTHESIS LAUROYLTRANSFERASE"/>
    <property type="match status" value="1"/>
</dbReference>
<keyword evidence="8 9" id="KW-0012">Acyltransferase</keyword>
<dbReference type="UniPathway" id="UPA00360">
    <property type="reaction ID" value="UER00485"/>
</dbReference>
<comment type="subcellular location">
    <subcellularLocation>
        <location evidence="9">Cell inner membrane</location>
        <topology evidence="9">Single-pass membrane protein</topology>
    </subcellularLocation>
</comment>
<evidence type="ECO:0000256" key="3">
    <source>
        <dbReference type="ARBA" id="ARBA00022679"/>
    </source>
</evidence>
<keyword evidence="1 9" id="KW-1003">Cell membrane</keyword>
<gene>
    <name evidence="9" type="primary">lpxL</name>
    <name evidence="10" type="ORF">BegalDRAFT_1772</name>
</gene>
<dbReference type="HOGENOM" id="CLU_049421_1_0_6"/>
<dbReference type="Pfam" id="PF03279">
    <property type="entry name" value="Lip_A_acyltrans"/>
    <property type="match status" value="1"/>
</dbReference>
<sequence>MENPTINDSQLIYPVQRQMLAQFLRHSPLSPLYWHWWLIIAILWLVTRLPLSWQLLIGRQIGYCLYLLASRRRHIATVNINLCFPELSETDRKKLVKESFLVLGEGLLELLSAWWMPTARFNIKWQVTGEEYLLDAIQKGKGIILLSAHFTALEIGGRYLTMRFPKQIHAIYRRHQNPVLEYVTRHSREKHAEKAIHRDAVREMLRSLKANKILWLATDQNFGHKNSVFADFFGIPTATNTVVSRLAGFSNSAIIPFFTQRLPNQQGYKIIYLPPLDNFPSGDYLTDTNRLNKLIENQIREAPAQYLWTHRRFKDRPAGEKSFYET</sequence>
<dbReference type="AlphaFoldDB" id="I3CGA5"/>
<dbReference type="UniPathway" id="UPA00030"/>
<keyword evidence="7 9" id="KW-0472">Membrane</keyword>